<dbReference type="SMART" id="SM00953">
    <property type="entry name" value="RES"/>
    <property type="match status" value="1"/>
</dbReference>
<gene>
    <name evidence="2" type="ORF">ACFSMZ_01595</name>
</gene>
<accession>A0ABW5DC31</accession>
<proteinExistence type="predicted"/>
<dbReference type="Pfam" id="PF08808">
    <property type="entry name" value="RES"/>
    <property type="match status" value="1"/>
</dbReference>
<dbReference type="InterPro" id="IPR014914">
    <property type="entry name" value="RES_dom"/>
</dbReference>
<evidence type="ECO:0000313" key="2">
    <source>
        <dbReference type="EMBL" id="MFD2258462.1"/>
    </source>
</evidence>
<organism evidence="2 3">
    <name type="scientific">Chelativorans composti</name>
    <dbReference type="NCBI Taxonomy" id="768533"/>
    <lineage>
        <taxon>Bacteria</taxon>
        <taxon>Pseudomonadati</taxon>
        <taxon>Pseudomonadota</taxon>
        <taxon>Alphaproteobacteria</taxon>
        <taxon>Hyphomicrobiales</taxon>
        <taxon>Phyllobacteriaceae</taxon>
        <taxon>Chelativorans</taxon>
    </lineage>
</organism>
<dbReference type="RefSeq" id="WP_165277170.1">
    <property type="nucleotide sequence ID" value="NZ_BAABGS010000016.1"/>
</dbReference>
<feature type="domain" description="RES" evidence="1">
    <location>
        <begin position="74"/>
        <end position="202"/>
    </location>
</feature>
<comment type="caution">
    <text evidence="2">The sequence shown here is derived from an EMBL/GenBank/DDBJ whole genome shotgun (WGS) entry which is preliminary data.</text>
</comment>
<reference evidence="3" key="1">
    <citation type="journal article" date="2019" name="Int. J. Syst. Evol. Microbiol.">
        <title>The Global Catalogue of Microorganisms (GCM) 10K type strain sequencing project: providing services to taxonomists for standard genome sequencing and annotation.</title>
        <authorList>
            <consortium name="The Broad Institute Genomics Platform"/>
            <consortium name="The Broad Institute Genome Sequencing Center for Infectious Disease"/>
            <person name="Wu L."/>
            <person name="Ma J."/>
        </authorList>
    </citation>
    <scope>NUCLEOTIDE SEQUENCE [LARGE SCALE GENOMIC DNA]</scope>
    <source>
        <strain evidence="3">KCTC 23707</strain>
    </source>
</reference>
<evidence type="ECO:0000259" key="1">
    <source>
        <dbReference type="SMART" id="SM00953"/>
    </source>
</evidence>
<dbReference type="Proteomes" id="UP001597373">
    <property type="component" value="Unassembled WGS sequence"/>
</dbReference>
<sequence>MNRLEPAPQPTYRLIPSRFPPVGLFDTVSTAADLEAVMELEGWTNDRLVVERIARLPKEEWVFGRPNSSIVMAAFLHAPPGGARFNSGELGAWYAAASLITAAAEVAHHLRREAASRGIEQPISRVYRAYSARLEGEFVQICGRQAEMPEIYAPDDYSASQAFGEKIRGEGGDGILYDSVRHAGGINVVAFRPSKVLDVVQTDHFEITVWAHRRAIDVRRIASG</sequence>
<protein>
    <submittedName>
        <fullName evidence="2">RES family NAD+ phosphorylase</fullName>
    </submittedName>
</protein>
<dbReference type="EMBL" id="JBHUIR010000006">
    <property type="protein sequence ID" value="MFD2258462.1"/>
    <property type="molecule type" value="Genomic_DNA"/>
</dbReference>
<evidence type="ECO:0000313" key="3">
    <source>
        <dbReference type="Proteomes" id="UP001597373"/>
    </source>
</evidence>
<keyword evidence="3" id="KW-1185">Reference proteome</keyword>
<name>A0ABW5DC31_9HYPH</name>